<dbReference type="GO" id="GO:0005886">
    <property type="term" value="C:plasma membrane"/>
    <property type="evidence" value="ECO:0007669"/>
    <property type="project" value="TreeGrafter"/>
</dbReference>
<evidence type="ECO:0000256" key="2">
    <source>
        <dbReference type="ARBA" id="ARBA00012438"/>
    </source>
</evidence>
<dbReference type="OrthoDB" id="60033at2759"/>
<evidence type="ECO:0000313" key="10">
    <source>
        <dbReference type="EMBL" id="KAF1920191.1"/>
    </source>
</evidence>
<evidence type="ECO:0000256" key="1">
    <source>
        <dbReference type="ARBA" id="ARBA00000085"/>
    </source>
</evidence>
<dbReference type="InterPro" id="IPR005467">
    <property type="entry name" value="His_kinase_dom"/>
</dbReference>
<dbReference type="CDD" id="cd00082">
    <property type="entry name" value="HisKA"/>
    <property type="match status" value="1"/>
</dbReference>
<dbReference type="InterPro" id="IPR003661">
    <property type="entry name" value="HisK_dim/P_dom"/>
</dbReference>
<dbReference type="PROSITE" id="PS50110">
    <property type="entry name" value="RESPONSE_REGULATORY"/>
    <property type="match status" value="1"/>
</dbReference>
<comment type="catalytic activity">
    <reaction evidence="1">
        <text>ATP + protein L-histidine = ADP + protein N-phospho-L-histidine.</text>
        <dbReference type="EC" id="2.7.13.3"/>
    </reaction>
</comment>
<dbReference type="InterPro" id="IPR011006">
    <property type="entry name" value="CheY-like_superfamily"/>
</dbReference>
<keyword evidence="4" id="KW-0808">Transferase</keyword>
<keyword evidence="3 6" id="KW-0597">Phosphoprotein</keyword>
<evidence type="ECO:0000259" key="8">
    <source>
        <dbReference type="PROSITE" id="PS50109"/>
    </source>
</evidence>
<feature type="domain" description="Histidine kinase" evidence="8">
    <location>
        <begin position="531"/>
        <end position="647"/>
    </location>
</feature>
<dbReference type="PROSITE" id="PS50109">
    <property type="entry name" value="HIS_KIN"/>
    <property type="match status" value="1"/>
</dbReference>
<dbReference type="EMBL" id="ML979132">
    <property type="protein sequence ID" value="KAF1920191.1"/>
    <property type="molecule type" value="Genomic_DNA"/>
</dbReference>
<proteinExistence type="predicted"/>
<dbReference type="Gene3D" id="3.40.50.2300">
    <property type="match status" value="1"/>
</dbReference>
<protein>
    <recommendedName>
        <fullName evidence="2">histidine kinase</fullName>
        <ecNumber evidence="2">2.7.13.3</ecNumber>
    </recommendedName>
</protein>
<dbReference type="FunFam" id="1.10.287.130:FF:000100">
    <property type="entry name" value="Sensor histidine kinase/response regulator"/>
    <property type="match status" value="1"/>
</dbReference>
<evidence type="ECO:0000256" key="4">
    <source>
        <dbReference type="ARBA" id="ARBA00022679"/>
    </source>
</evidence>
<feature type="region of interest" description="Disordered" evidence="7">
    <location>
        <begin position="714"/>
        <end position="733"/>
    </location>
</feature>
<evidence type="ECO:0000256" key="3">
    <source>
        <dbReference type="ARBA" id="ARBA00022553"/>
    </source>
</evidence>
<gene>
    <name evidence="10" type="ORF">BDU57DRAFT_6020</name>
</gene>
<dbReference type="SMART" id="SM00387">
    <property type="entry name" value="HATPase_c"/>
    <property type="match status" value="1"/>
</dbReference>
<reference evidence="10" key="1">
    <citation type="journal article" date="2020" name="Stud. Mycol.">
        <title>101 Dothideomycetes genomes: a test case for predicting lifestyles and emergence of pathogens.</title>
        <authorList>
            <person name="Haridas S."/>
            <person name="Albert R."/>
            <person name="Binder M."/>
            <person name="Bloem J."/>
            <person name="Labutti K."/>
            <person name="Salamov A."/>
            <person name="Andreopoulos B."/>
            <person name="Baker S."/>
            <person name="Barry K."/>
            <person name="Bills G."/>
            <person name="Bluhm B."/>
            <person name="Cannon C."/>
            <person name="Castanera R."/>
            <person name="Culley D."/>
            <person name="Daum C."/>
            <person name="Ezra D."/>
            <person name="Gonzalez J."/>
            <person name="Henrissat B."/>
            <person name="Kuo A."/>
            <person name="Liang C."/>
            <person name="Lipzen A."/>
            <person name="Lutzoni F."/>
            <person name="Magnuson J."/>
            <person name="Mondo S."/>
            <person name="Nolan M."/>
            <person name="Ohm R."/>
            <person name="Pangilinan J."/>
            <person name="Park H.-J."/>
            <person name="Ramirez L."/>
            <person name="Alfaro M."/>
            <person name="Sun H."/>
            <person name="Tritt A."/>
            <person name="Yoshinaga Y."/>
            <person name="Zwiers L.-H."/>
            <person name="Turgeon B."/>
            <person name="Goodwin S."/>
            <person name="Spatafora J."/>
            <person name="Crous P."/>
            <person name="Grigoriev I."/>
        </authorList>
    </citation>
    <scope>NUCLEOTIDE SEQUENCE</scope>
    <source>
        <strain evidence="10">HMLAC05119</strain>
    </source>
</reference>
<dbReference type="AlphaFoldDB" id="A0A6A5QWP0"/>
<dbReference type="InterPro" id="IPR004358">
    <property type="entry name" value="Sig_transdc_His_kin-like_C"/>
</dbReference>
<dbReference type="CDD" id="cd17546">
    <property type="entry name" value="REC_hyHK_CKI1_RcsC-like"/>
    <property type="match status" value="1"/>
</dbReference>
<dbReference type="InterPro" id="IPR036890">
    <property type="entry name" value="HATPase_C_sf"/>
</dbReference>
<dbReference type="SMART" id="SM00448">
    <property type="entry name" value="REC"/>
    <property type="match status" value="1"/>
</dbReference>
<dbReference type="SUPFAM" id="SSF55874">
    <property type="entry name" value="ATPase domain of HSP90 chaperone/DNA topoisomerase II/histidine kinase"/>
    <property type="match status" value="1"/>
</dbReference>
<dbReference type="EC" id="2.7.13.3" evidence="2"/>
<organism evidence="10 11">
    <name type="scientific">Ampelomyces quisqualis</name>
    <name type="common">Powdery mildew agent</name>
    <dbReference type="NCBI Taxonomy" id="50730"/>
    <lineage>
        <taxon>Eukaryota</taxon>
        <taxon>Fungi</taxon>
        <taxon>Dikarya</taxon>
        <taxon>Ascomycota</taxon>
        <taxon>Pezizomycotina</taxon>
        <taxon>Dothideomycetes</taxon>
        <taxon>Pleosporomycetidae</taxon>
        <taxon>Pleosporales</taxon>
        <taxon>Pleosporineae</taxon>
        <taxon>Phaeosphaeriaceae</taxon>
        <taxon>Ampelomyces</taxon>
    </lineage>
</organism>
<sequence length="882" mass="96815">MNGDAAMPPDIIERQSLCLAQPMPGVVAQPGQTGFKEELARIFDPAESNAAEQLVDLKDALRNADTDAFWALLTKGLARIADAQYAFVSKRILVDDKDVPVELPPLGEPGACLMGEAFYINDDHGSGPGHLRNFKYHAYACPCAYMKHDKIFIIPERLNDFIVNNPNDLIIPGEAFFGVPLFAEGKCFAHFGVMWGKEGAARRQLSWSFLEMIFHSLEDMILDRVLQGIDFAQSGQAAPGIQTKIVPHEAVSFAQSLKPYARSLSHELRTPMQGVVGMLDVMMANLKEASETMHLDPRTREVLDTLKENIEAVQDSSRRAVEAADNVVHAYDMNMGVPDTPLSPLDKTPDQWNTFWREMRPDLMISGNSMAQASFRGLKRRWNEVSGIEARNKPRVARLVRQRIRDSFSEEPPLRGAASCTPYANAKELARIDQHCSHRTSAGRCDSTSSPMFASEHSKVPGLRHTNLREVLQYVINDALKVGGRPDSAVAEATGTGERIEVRTRSSNGQAHTKWIEWTVSPDVPDTIVIDERDLAKMVSCLALNAIKFTHDGSIMLQANLSAKGRYIVINIKDTGSGIPAAFLPNLFKPFSQEDVSTTRQSEGLGLGLMVAKGIARKLGGDLFCLRSHVSGPKRGSEFEMRVPLAPGEVCSRPTTPSGSPTPSIKSHMLIDCEIPQLDINHVPVTPPLTHEPFKAEHETPLLATQSLSVRDIGLPTPHRSSSPPHHGRAVSSDADIASAELAKHVPLNFLVVDDNAINRRVLVNMLGRLGYKKVATAFNGHDAIETMRRNVLAPDSEAIDVVLMDLWMPLLDGFQASEAILAMPEYDARGKKPTILAVSADVTDTALEKALGSGMSGFITKPFVSRDIVRLIRTYCANQES</sequence>
<dbReference type="InterPro" id="IPR001789">
    <property type="entry name" value="Sig_transdc_resp-reg_receiver"/>
</dbReference>
<dbReference type="Proteomes" id="UP000800096">
    <property type="component" value="Unassembled WGS sequence"/>
</dbReference>
<feature type="modified residue" description="4-aspartylphosphate" evidence="6">
    <location>
        <position position="806"/>
    </location>
</feature>
<keyword evidence="5" id="KW-0418">Kinase</keyword>
<evidence type="ECO:0000259" key="9">
    <source>
        <dbReference type="PROSITE" id="PS50110"/>
    </source>
</evidence>
<dbReference type="InterPro" id="IPR003594">
    <property type="entry name" value="HATPase_dom"/>
</dbReference>
<dbReference type="Gene3D" id="1.10.287.130">
    <property type="match status" value="1"/>
</dbReference>
<dbReference type="GO" id="GO:0009927">
    <property type="term" value="F:histidine phosphotransfer kinase activity"/>
    <property type="evidence" value="ECO:0007669"/>
    <property type="project" value="TreeGrafter"/>
</dbReference>
<dbReference type="SUPFAM" id="SSF52172">
    <property type="entry name" value="CheY-like"/>
    <property type="match status" value="1"/>
</dbReference>
<evidence type="ECO:0000256" key="6">
    <source>
        <dbReference type="PROSITE-ProRule" id="PRU00169"/>
    </source>
</evidence>
<dbReference type="InterPro" id="IPR036097">
    <property type="entry name" value="HisK_dim/P_sf"/>
</dbReference>
<keyword evidence="11" id="KW-1185">Reference proteome</keyword>
<dbReference type="Pfam" id="PF02518">
    <property type="entry name" value="HATPase_c"/>
    <property type="match status" value="1"/>
</dbReference>
<dbReference type="PANTHER" id="PTHR43047">
    <property type="entry name" value="TWO-COMPONENT HISTIDINE PROTEIN KINASE"/>
    <property type="match status" value="1"/>
</dbReference>
<evidence type="ECO:0000313" key="11">
    <source>
        <dbReference type="Proteomes" id="UP000800096"/>
    </source>
</evidence>
<name>A0A6A5QWP0_AMPQU</name>
<dbReference type="Pfam" id="PF00072">
    <property type="entry name" value="Response_reg"/>
    <property type="match status" value="1"/>
</dbReference>
<feature type="domain" description="Response regulatory" evidence="9">
    <location>
        <begin position="749"/>
        <end position="877"/>
    </location>
</feature>
<dbReference type="GO" id="GO:0000155">
    <property type="term" value="F:phosphorelay sensor kinase activity"/>
    <property type="evidence" value="ECO:0007669"/>
    <property type="project" value="InterPro"/>
</dbReference>
<accession>A0A6A5QWP0</accession>
<evidence type="ECO:0000256" key="5">
    <source>
        <dbReference type="ARBA" id="ARBA00022777"/>
    </source>
</evidence>
<dbReference type="PANTHER" id="PTHR43047:SF2">
    <property type="entry name" value="HISTIDINE KINASE M7"/>
    <property type="match status" value="1"/>
</dbReference>
<feature type="region of interest" description="Disordered" evidence="7">
    <location>
        <begin position="439"/>
        <end position="459"/>
    </location>
</feature>
<evidence type="ECO:0000256" key="7">
    <source>
        <dbReference type="SAM" id="MobiDB-lite"/>
    </source>
</evidence>
<dbReference type="SUPFAM" id="SSF47384">
    <property type="entry name" value="Homodimeric domain of signal transducing histidine kinase"/>
    <property type="match status" value="1"/>
</dbReference>
<dbReference type="Gene3D" id="3.30.565.10">
    <property type="entry name" value="Histidine kinase-like ATPase, C-terminal domain"/>
    <property type="match status" value="1"/>
</dbReference>
<dbReference type="PRINTS" id="PR00344">
    <property type="entry name" value="BCTRLSENSOR"/>
</dbReference>